<dbReference type="GO" id="GO:0005730">
    <property type="term" value="C:nucleolus"/>
    <property type="evidence" value="ECO:0007669"/>
    <property type="project" value="UniProtKB-SubCell"/>
</dbReference>
<dbReference type="InterPro" id="IPR050755">
    <property type="entry name" value="TRAFAC_YlqF/YawG_RiboMat"/>
</dbReference>
<dbReference type="Proteomes" id="UP000192220">
    <property type="component" value="Unplaced"/>
</dbReference>
<keyword evidence="4" id="KW-0175">Coiled coil</keyword>
<evidence type="ECO:0000256" key="9">
    <source>
        <dbReference type="SAM" id="MobiDB-lite"/>
    </source>
</evidence>
<evidence type="ECO:0000256" key="3">
    <source>
        <dbReference type="ARBA" id="ARBA00022741"/>
    </source>
</evidence>
<evidence type="ECO:0000256" key="7">
    <source>
        <dbReference type="ARBA" id="ARBA00059892"/>
    </source>
</evidence>
<proteinExistence type="predicted"/>
<dbReference type="OrthoDB" id="444945at2759"/>
<dbReference type="KEGG" id="alim:106534019"/>
<keyword evidence="11" id="KW-1185">Reference proteome</keyword>
<sequence>MKRPKLKKASKRMSCSKRYKIQKKVREHNRKVRKEAKKKGVQKRVKKDPGVPNSAPFKEEVLREAEQRRLKIEEEKEKQRQAKKEERALKRKKEKEAAAKETEPKAKKARTDKTREKQTTSNKNSKQFVCAELNKVIDASDVVIEVLDARDPLGSRCPQVEEAVLHGGGNKKLLLVLNKIDLVPKEIVESWIKFLQKELPVLAFKASARLREKNGPAKKSRVVPSNEVLDKSRGAACLGNDCLTNFLTSYAAKTQNEAALKVGVVGFPNVGKSSLINSLKGLLVCHVGADRGTTKTMQMVHISKNIKMMDSPGIVASPSNAPISLALWSLQVEEGDLSVLDAVGTLMNQCDKNQVMLHYNVPNFKNPLEFLTVFAKKRGYLQKGGVPNTEQAAVTFLSDWTGSKVSFHSRVPTNYSPPTYMSDVVVTEMFNGWDINKLKNEETLKGFKFVNQASSISFTSKGLTSGLLSVSEEKPGAAEEKVEQNENNEPEQTVDPCEEVEDLKKPQKTSLREKTSKVKFQSDPIDISFSTVNTDDAYDFNTDFI</sequence>
<dbReference type="PROSITE" id="PS51721">
    <property type="entry name" value="G_CP"/>
    <property type="match status" value="1"/>
</dbReference>
<protein>
    <recommendedName>
        <fullName evidence="2">Guanine nucleotide-binding protein-like 3</fullName>
    </recommendedName>
    <alternativeName>
        <fullName evidence="8">Nucleostemin-like protein</fullName>
    </alternativeName>
</protein>
<feature type="compositionally biased region" description="Basic and acidic residues" evidence="9">
    <location>
        <begin position="502"/>
        <end position="516"/>
    </location>
</feature>
<organism evidence="11 12">
    <name type="scientific">Austrofundulus limnaeus</name>
    <name type="common">Annual killifish</name>
    <dbReference type="NCBI Taxonomy" id="52670"/>
    <lineage>
        <taxon>Eukaryota</taxon>
        <taxon>Metazoa</taxon>
        <taxon>Chordata</taxon>
        <taxon>Craniata</taxon>
        <taxon>Vertebrata</taxon>
        <taxon>Euteleostomi</taxon>
        <taxon>Actinopterygii</taxon>
        <taxon>Neopterygii</taxon>
        <taxon>Teleostei</taxon>
        <taxon>Neoteleostei</taxon>
        <taxon>Acanthomorphata</taxon>
        <taxon>Ovalentaria</taxon>
        <taxon>Atherinomorphae</taxon>
        <taxon>Cyprinodontiformes</taxon>
        <taxon>Rivulidae</taxon>
        <taxon>Austrofundulus</taxon>
    </lineage>
</organism>
<name>A0A2I4D171_AUSLI</name>
<feature type="compositionally biased region" description="Basic residues" evidence="9">
    <location>
        <begin position="1"/>
        <end position="46"/>
    </location>
</feature>
<keyword evidence="3" id="KW-0547">Nucleotide-binding</keyword>
<dbReference type="Gene3D" id="1.10.1580.10">
    <property type="match status" value="1"/>
</dbReference>
<dbReference type="SUPFAM" id="SSF52540">
    <property type="entry name" value="P-loop containing nucleoside triphosphate hydrolases"/>
    <property type="match status" value="1"/>
</dbReference>
<dbReference type="InterPro" id="IPR030378">
    <property type="entry name" value="G_CP_dom"/>
</dbReference>
<dbReference type="Gene3D" id="3.40.50.300">
    <property type="entry name" value="P-loop containing nucleotide triphosphate hydrolases"/>
    <property type="match status" value="1"/>
</dbReference>
<feature type="domain" description="CP-type G" evidence="10">
    <location>
        <begin position="130"/>
        <end position="317"/>
    </location>
</feature>
<evidence type="ECO:0000259" key="10">
    <source>
        <dbReference type="PROSITE" id="PS51721"/>
    </source>
</evidence>
<dbReference type="InterPro" id="IPR014813">
    <property type="entry name" value="Gnl3_N_dom"/>
</dbReference>
<dbReference type="PANTHER" id="PTHR11089:SF11">
    <property type="entry name" value="GUANINE NUCLEOTIDE-BINDING PROTEIN-LIKE 3"/>
    <property type="match status" value="1"/>
</dbReference>
<dbReference type="InParanoid" id="A0A2I4D171"/>
<evidence type="ECO:0000256" key="2">
    <source>
        <dbReference type="ARBA" id="ARBA00016532"/>
    </source>
</evidence>
<feature type="region of interest" description="Disordered" evidence="9">
    <location>
        <begin position="474"/>
        <end position="516"/>
    </location>
</feature>
<comment type="subcellular location">
    <subcellularLocation>
        <location evidence="1">Nucleus</location>
        <location evidence="1">Nucleolus</location>
    </subcellularLocation>
</comment>
<dbReference type="RefSeq" id="XP_013885973.1">
    <property type="nucleotide sequence ID" value="XM_014030519.1"/>
</dbReference>
<feature type="compositionally biased region" description="Basic and acidic residues" evidence="9">
    <location>
        <begin position="57"/>
        <end position="118"/>
    </location>
</feature>
<evidence type="ECO:0000313" key="11">
    <source>
        <dbReference type="Proteomes" id="UP000192220"/>
    </source>
</evidence>
<dbReference type="CTD" id="26354"/>
<evidence type="ECO:0000313" key="12">
    <source>
        <dbReference type="RefSeq" id="XP_013885973.1"/>
    </source>
</evidence>
<dbReference type="GO" id="GO:0005525">
    <property type="term" value="F:GTP binding"/>
    <property type="evidence" value="ECO:0007669"/>
    <property type="project" value="UniProtKB-KW"/>
</dbReference>
<feature type="region of interest" description="Disordered" evidence="9">
    <location>
        <begin position="1"/>
        <end position="124"/>
    </location>
</feature>
<dbReference type="GeneID" id="106534019"/>
<evidence type="ECO:0000256" key="8">
    <source>
        <dbReference type="ARBA" id="ARBA00081165"/>
    </source>
</evidence>
<dbReference type="Pfam" id="PF08701">
    <property type="entry name" value="GN3L_Grn1"/>
    <property type="match status" value="1"/>
</dbReference>
<evidence type="ECO:0000256" key="6">
    <source>
        <dbReference type="ARBA" id="ARBA00023242"/>
    </source>
</evidence>
<accession>A0A2I4D171</accession>
<dbReference type="STRING" id="52670.A0A2I4D171"/>
<evidence type="ECO:0000256" key="4">
    <source>
        <dbReference type="ARBA" id="ARBA00023054"/>
    </source>
</evidence>
<dbReference type="Pfam" id="PF01926">
    <property type="entry name" value="MMR_HSR1"/>
    <property type="match status" value="1"/>
</dbReference>
<dbReference type="FunFam" id="3.40.50.300:FF:000571">
    <property type="entry name" value="Guanine nucleotide-binding protein-like NSN1"/>
    <property type="match status" value="1"/>
</dbReference>
<dbReference type="CDD" id="cd04178">
    <property type="entry name" value="Nucleostemin_like"/>
    <property type="match status" value="1"/>
</dbReference>
<reference evidence="12" key="1">
    <citation type="submission" date="2025-08" db="UniProtKB">
        <authorList>
            <consortium name="RefSeq"/>
        </authorList>
    </citation>
    <scope>IDENTIFICATION</scope>
    <source>
        <strain evidence="12">Quisiro</strain>
        <tissue evidence="12">Liver</tissue>
    </source>
</reference>
<gene>
    <name evidence="12" type="primary">gnl3</name>
</gene>
<dbReference type="PANTHER" id="PTHR11089">
    <property type="entry name" value="GTP-BINDING PROTEIN-RELATED"/>
    <property type="match status" value="1"/>
</dbReference>
<dbReference type="InterPro" id="IPR027417">
    <property type="entry name" value="P-loop_NTPase"/>
</dbReference>
<dbReference type="AlphaFoldDB" id="A0A2I4D171"/>
<evidence type="ECO:0000256" key="5">
    <source>
        <dbReference type="ARBA" id="ARBA00023134"/>
    </source>
</evidence>
<evidence type="ECO:0000256" key="1">
    <source>
        <dbReference type="ARBA" id="ARBA00004604"/>
    </source>
</evidence>
<feature type="compositionally biased region" description="Basic and acidic residues" evidence="9">
    <location>
        <begin position="474"/>
        <end position="484"/>
    </location>
</feature>
<dbReference type="InterPro" id="IPR006073">
    <property type="entry name" value="GTP-bd"/>
</dbReference>
<keyword evidence="5" id="KW-0342">GTP-binding</keyword>
<dbReference type="FunCoup" id="A0A2I4D171">
    <property type="interactions" value="553"/>
</dbReference>
<comment type="function">
    <text evidence="7">May play a role in regulating cellular proliferation.</text>
</comment>
<keyword evidence="6" id="KW-0539">Nucleus</keyword>
<dbReference type="InterPro" id="IPR023179">
    <property type="entry name" value="GTP-bd_ortho_bundle_sf"/>
</dbReference>
<dbReference type="PRINTS" id="PR00326">
    <property type="entry name" value="GTP1OBG"/>
</dbReference>